<dbReference type="SUPFAM" id="SSF81342">
    <property type="entry name" value="Transmembrane di-heme cytochromes"/>
    <property type="match status" value="1"/>
</dbReference>
<keyword evidence="1" id="KW-0812">Transmembrane</keyword>
<dbReference type="GO" id="GO:0016020">
    <property type="term" value="C:membrane"/>
    <property type="evidence" value="ECO:0007669"/>
    <property type="project" value="InterPro"/>
</dbReference>
<dbReference type="InterPro" id="IPR000572">
    <property type="entry name" value="OxRdtase_Mopterin-bd_dom"/>
</dbReference>
<dbReference type="PRINTS" id="PR00407">
    <property type="entry name" value="EUMOPTERIN"/>
</dbReference>
<reference evidence="3 4" key="1">
    <citation type="submission" date="2017-07" db="EMBL/GenBank/DDBJ databases">
        <title>Amycolatopsis antarcticus sp. nov., isolated from the surface of an Antarcticus brown macroalga.</title>
        <authorList>
            <person name="Wang J."/>
            <person name="Leiva S."/>
            <person name="Huang J."/>
            <person name="Huang Y."/>
        </authorList>
    </citation>
    <scope>NUCLEOTIDE SEQUENCE [LARGE SCALE GENOMIC DNA]</scope>
    <source>
        <strain evidence="3 4">AU-G6</strain>
    </source>
</reference>
<dbReference type="GO" id="GO:0016491">
    <property type="term" value="F:oxidoreductase activity"/>
    <property type="evidence" value="ECO:0007669"/>
    <property type="project" value="InterPro"/>
</dbReference>
<dbReference type="PANTHER" id="PTHR43032:SF2">
    <property type="entry name" value="BLL0505 PROTEIN"/>
    <property type="match status" value="1"/>
</dbReference>
<keyword evidence="1" id="KW-1133">Transmembrane helix</keyword>
<evidence type="ECO:0000313" key="3">
    <source>
        <dbReference type="EMBL" id="OZM73480.1"/>
    </source>
</evidence>
<dbReference type="OrthoDB" id="5241952at2"/>
<name>A0A263D4U2_9PSEU</name>
<proteinExistence type="predicted"/>
<dbReference type="EMBL" id="NKYE01000004">
    <property type="protein sequence ID" value="OZM73480.1"/>
    <property type="molecule type" value="Genomic_DNA"/>
</dbReference>
<dbReference type="Gene3D" id="3.90.420.10">
    <property type="entry name" value="Oxidoreductase, molybdopterin-binding domain"/>
    <property type="match status" value="1"/>
</dbReference>
<accession>A0A263D4U2</accession>
<keyword evidence="4" id="KW-1185">Reference proteome</keyword>
<dbReference type="PANTHER" id="PTHR43032">
    <property type="entry name" value="PROTEIN-METHIONINE-SULFOXIDE REDUCTASE"/>
    <property type="match status" value="1"/>
</dbReference>
<dbReference type="SUPFAM" id="SSF56524">
    <property type="entry name" value="Oxidoreductase molybdopterin-binding domain"/>
    <property type="match status" value="1"/>
</dbReference>
<evidence type="ECO:0000313" key="4">
    <source>
        <dbReference type="Proteomes" id="UP000242444"/>
    </source>
</evidence>
<keyword evidence="1" id="KW-0472">Membrane</keyword>
<dbReference type="InterPro" id="IPR008335">
    <property type="entry name" value="Mopterin_OxRdtase_euk"/>
</dbReference>
<feature type="transmembrane region" description="Helical" evidence="1">
    <location>
        <begin position="65"/>
        <end position="87"/>
    </location>
</feature>
<feature type="transmembrane region" description="Helical" evidence="1">
    <location>
        <begin position="26"/>
        <end position="45"/>
    </location>
</feature>
<evidence type="ECO:0000259" key="2">
    <source>
        <dbReference type="Pfam" id="PF00174"/>
    </source>
</evidence>
<evidence type="ECO:0000256" key="1">
    <source>
        <dbReference type="SAM" id="Phobius"/>
    </source>
</evidence>
<comment type="caution">
    <text evidence="3">The sequence shown here is derived from an EMBL/GenBank/DDBJ whole genome shotgun (WGS) entry which is preliminary data.</text>
</comment>
<organism evidence="3 4">
    <name type="scientific">Amycolatopsis antarctica</name>
    <dbReference type="NCBI Taxonomy" id="1854586"/>
    <lineage>
        <taxon>Bacteria</taxon>
        <taxon>Bacillati</taxon>
        <taxon>Actinomycetota</taxon>
        <taxon>Actinomycetes</taxon>
        <taxon>Pseudonocardiales</taxon>
        <taxon>Pseudonocardiaceae</taxon>
        <taxon>Amycolatopsis</taxon>
    </lineage>
</organism>
<sequence length="376" mass="40580">MSTSFRFRGFSSLAHDERVTARIGRWLGIAFTVCFVTGLISHFIQHPTGLFAWPSRPVNLYRVTQGLHVISGIAAIPLLLAKLWSVYPKLFSRPLVRSPLHALERGSILVLSAAAFFQLFTGLFNVAQNYPWNFYFPAVHYAVAWVAMGSVLVHVAVKLPVIRTGLRKDPDAAAKPDDHFGLSRRGFLRTTWLTAGVAVVATAGATVPLLRNVSGLSWRSGKGSQGVPVNKTAASAGVIDAARDPRWALEVVTPSGSRTFTLAQLAALPQTTADLPIACVEGWSQSATWTGVPVGDLLRAAGSAPGAEVRVISLERGGLYATSTLPGEHTADPISLLALRLNGEELDIDHGYPCRIIAPNRPGVLQTKWVQRLEAR</sequence>
<dbReference type="Pfam" id="PF00174">
    <property type="entry name" value="Oxidored_molyb"/>
    <property type="match status" value="1"/>
</dbReference>
<dbReference type="InterPro" id="IPR036374">
    <property type="entry name" value="OxRdtase_Mopterin-bd_sf"/>
</dbReference>
<feature type="transmembrane region" description="Helical" evidence="1">
    <location>
        <begin position="192"/>
        <end position="210"/>
    </location>
</feature>
<dbReference type="InterPro" id="IPR016174">
    <property type="entry name" value="Di-haem_cyt_TM"/>
</dbReference>
<protein>
    <submittedName>
        <fullName evidence="3">Molybdopterin-binding protein</fullName>
    </submittedName>
</protein>
<feature type="domain" description="Oxidoreductase molybdopterin-binding" evidence="2">
    <location>
        <begin position="244"/>
        <end position="375"/>
    </location>
</feature>
<dbReference type="CDD" id="cd00321">
    <property type="entry name" value="SO_family_Moco"/>
    <property type="match status" value="1"/>
</dbReference>
<dbReference type="GO" id="GO:0022904">
    <property type="term" value="P:respiratory electron transport chain"/>
    <property type="evidence" value="ECO:0007669"/>
    <property type="project" value="InterPro"/>
</dbReference>
<dbReference type="AlphaFoldDB" id="A0A263D4U2"/>
<dbReference type="RefSeq" id="WP_094861996.1">
    <property type="nucleotide sequence ID" value="NZ_NKYE01000004.1"/>
</dbReference>
<feature type="transmembrane region" description="Helical" evidence="1">
    <location>
        <begin position="108"/>
        <end position="128"/>
    </location>
</feature>
<dbReference type="Proteomes" id="UP000242444">
    <property type="component" value="Unassembled WGS sequence"/>
</dbReference>
<dbReference type="InParanoid" id="A0A263D4U2"/>
<gene>
    <name evidence="3" type="ORF">CFN78_07970</name>
</gene>
<feature type="transmembrane region" description="Helical" evidence="1">
    <location>
        <begin position="134"/>
        <end position="157"/>
    </location>
</feature>